<evidence type="ECO:0000313" key="3">
    <source>
        <dbReference type="Proteomes" id="UP000287410"/>
    </source>
</evidence>
<gene>
    <name evidence="2" type="ORF">CWE12_05345</name>
</gene>
<protein>
    <recommendedName>
        <fullName evidence="4">Lipoprotein</fullName>
    </recommendedName>
</protein>
<evidence type="ECO:0000313" key="2">
    <source>
        <dbReference type="EMBL" id="RUO30670.1"/>
    </source>
</evidence>
<evidence type="ECO:0008006" key="4">
    <source>
        <dbReference type="Google" id="ProtNLM"/>
    </source>
</evidence>
<accession>A0ABY0C043</accession>
<reference evidence="2 3" key="1">
    <citation type="journal article" date="2018" name="Front. Microbiol.">
        <title>Genome-Based Analysis Reveals the Taxonomy and Diversity of the Family Idiomarinaceae.</title>
        <authorList>
            <person name="Liu Y."/>
            <person name="Lai Q."/>
            <person name="Shao Z."/>
        </authorList>
    </citation>
    <scope>NUCLEOTIDE SEQUENCE [LARGE SCALE GENOMIC DNA]</scope>
    <source>
        <strain evidence="2 3">GBSy1</strain>
    </source>
</reference>
<dbReference type="EMBL" id="PIPN01000002">
    <property type="protein sequence ID" value="RUO30670.1"/>
    <property type="molecule type" value="Genomic_DNA"/>
</dbReference>
<sequence length="95" mass="10780">MWLVTKLSVAAVVIGLTACAGNQGSQYEGTRLVIDWDQVNRVEQSSRGNASLFWVNYPRKRIDAQGRVVERINQHGEVIARYSYDDENDETSDVY</sequence>
<keyword evidence="1" id="KW-0732">Signal</keyword>
<evidence type="ECO:0000256" key="1">
    <source>
        <dbReference type="SAM" id="SignalP"/>
    </source>
</evidence>
<name>A0ABY0C043_9GAMM</name>
<comment type="caution">
    <text evidence="2">The sequence shown here is derived from an EMBL/GenBank/DDBJ whole genome shotgun (WGS) entry which is preliminary data.</text>
</comment>
<feature type="chain" id="PRO_5046287618" description="Lipoprotein" evidence="1">
    <location>
        <begin position="21"/>
        <end position="95"/>
    </location>
</feature>
<dbReference type="Proteomes" id="UP000287410">
    <property type="component" value="Unassembled WGS sequence"/>
</dbReference>
<feature type="signal peptide" evidence="1">
    <location>
        <begin position="1"/>
        <end position="20"/>
    </location>
</feature>
<dbReference type="PROSITE" id="PS51257">
    <property type="entry name" value="PROKAR_LIPOPROTEIN"/>
    <property type="match status" value="1"/>
</dbReference>
<organism evidence="2 3">
    <name type="scientific">Aliidiomarina sedimenti</name>
    <dbReference type="NCBI Taxonomy" id="1933879"/>
    <lineage>
        <taxon>Bacteria</taxon>
        <taxon>Pseudomonadati</taxon>
        <taxon>Pseudomonadota</taxon>
        <taxon>Gammaproteobacteria</taxon>
        <taxon>Alteromonadales</taxon>
        <taxon>Idiomarinaceae</taxon>
        <taxon>Aliidiomarina</taxon>
    </lineage>
</organism>
<proteinExistence type="predicted"/>
<keyword evidence="3" id="KW-1185">Reference proteome</keyword>
<dbReference type="RefSeq" id="WP_126788650.1">
    <property type="nucleotide sequence ID" value="NZ_PIPN01000002.1"/>
</dbReference>